<sequence length="954" mass="105907">MQADALHHQVRDAMFAILDHTPSTTDTRLRGVVARELENLDSTLPFSPDSQCLLIRSGEFVVHAASLLAAIASNLASGRHVAGYTESILQEMDEANDFSDMTSLDQMHAKHVYLKSLAATLDEAARTVRHTWEHRLQYVSTPTLHGGTEFFSQWAHQPGQSNVPPHSALLPQGSHDPSLNLGTPETFGSGSPCISETVHELLDTLTARGTGTYHCPYNAGCLKGGVDDQGSLVLFVRNSAFRYLNKPLAILKDIVVECPLVGDRCVTCDLVGHMKHGYARLLGLVLLASPPPIRQTAISFVLTLPHGKIECGIAGDLHREEILEKRGAQNAVPPIRHMKDEIMPEATVCSSAYQAEDDASRPANVHSTMRLEMQSKSETPIPVDSKSWSIQAQRRSSPASSQTYSEPGELTWSTTAASVSSASEQVSNRHRLQHPETRPLESIGSSYDDNGMHCHVIPMTRCELQISLYDDKADKELELSHMGGWIRGTNISLPHDVDGSRICQGNKGQKYGGRRKHCHLVHARGVLATLSPVHIPNKRLRSPDTLLILLGSSPVPLLLPVTNMETIELETKAFQSYFRGEPRQHIVVRGMVDTKTTAPDLDLALLTNGSISDIGGSRIHLSLKTLIYDQLFHSRPDHRVLPSSLLSDDEGLRLWHKINRMPDYYQTSDEVELLEMYGEEIARKIDPNTAMIDLGCGLEKLKVPVLYLALDLSHPVLEECMAQLSTQSFEHVRFAGLWGLFDDILAWATRDLALNANVSPPAPPRLFMSLGSVLGNDYLHRSIPHLARWKAGMRPGVDRMLLAVDATDSPSTLWASYHDPAGLFKRFITNGMVHLNRVLGCEWYKPEDWSVDGMIIDDPIVMHCFVFRALRDIHGEPTGVVLPKGTEINCYEAMKYGPPVMEEQFEAVGMTELGRWKAPNTPICKLIFLPLKILWALSLTSSRNRRVPRRSLYF</sequence>
<organism evidence="5 6">
    <name type="scientific">Carpinus fangiana</name>
    <dbReference type="NCBI Taxonomy" id="176857"/>
    <lineage>
        <taxon>Eukaryota</taxon>
        <taxon>Viridiplantae</taxon>
        <taxon>Streptophyta</taxon>
        <taxon>Embryophyta</taxon>
        <taxon>Tracheophyta</taxon>
        <taxon>Spermatophyta</taxon>
        <taxon>Magnoliopsida</taxon>
        <taxon>eudicotyledons</taxon>
        <taxon>Gunneridae</taxon>
        <taxon>Pentapetalae</taxon>
        <taxon>rosids</taxon>
        <taxon>fabids</taxon>
        <taxon>Fagales</taxon>
        <taxon>Betulaceae</taxon>
        <taxon>Carpinus</taxon>
    </lineage>
</organism>
<gene>
    <name evidence="5" type="ORF">FH972_021025</name>
</gene>
<feature type="region of interest" description="Disordered" evidence="3">
    <location>
        <begin position="372"/>
        <end position="446"/>
    </location>
</feature>
<dbReference type="GO" id="GO:0008168">
    <property type="term" value="F:methyltransferase activity"/>
    <property type="evidence" value="ECO:0007669"/>
    <property type="project" value="UniProtKB-KW"/>
</dbReference>
<dbReference type="OrthoDB" id="659at2759"/>
<evidence type="ECO:0000256" key="3">
    <source>
        <dbReference type="SAM" id="MobiDB-lite"/>
    </source>
</evidence>
<keyword evidence="1" id="KW-0489">Methyltransferase</keyword>
<evidence type="ECO:0000256" key="1">
    <source>
        <dbReference type="ARBA" id="ARBA00022603"/>
    </source>
</evidence>
<dbReference type="Gene3D" id="3.40.50.150">
    <property type="entry name" value="Vaccinia Virus protein VP39"/>
    <property type="match status" value="1"/>
</dbReference>
<feature type="compositionally biased region" description="Low complexity" evidence="3">
    <location>
        <begin position="389"/>
        <end position="402"/>
    </location>
</feature>
<dbReference type="InterPro" id="IPR029063">
    <property type="entry name" value="SAM-dependent_MTases_sf"/>
</dbReference>
<comment type="caution">
    <text evidence="5">The sequence shown here is derived from an EMBL/GenBank/DDBJ whole genome shotgun (WGS) entry which is preliminary data.</text>
</comment>
<keyword evidence="6" id="KW-1185">Reference proteome</keyword>
<dbReference type="Pfam" id="PF10017">
    <property type="entry name" value="Methyltransf_33"/>
    <property type="match status" value="1"/>
</dbReference>
<dbReference type="PANTHER" id="PTHR43397:SF1">
    <property type="entry name" value="ERGOTHIONEINE BIOSYNTHESIS PROTEIN 1"/>
    <property type="match status" value="1"/>
</dbReference>
<evidence type="ECO:0000259" key="4">
    <source>
        <dbReference type="Pfam" id="PF10017"/>
    </source>
</evidence>
<dbReference type="Proteomes" id="UP000327013">
    <property type="component" value="Unassembled WGS sequence"/>
</dbReference>
<keyword evidence="2" id="KW-0808">Transferase</keyword>
<name>A0A5N6KNI3_9ROSI</name>
<proteinExistence type="predicted"/>
<evidence type="ECO:0000256" key="2">
    <source>
        <dbReference type="ARBA" id="ARBA00022679"/>
    </source>
</evidence>
<dbReference type="PANTHER" id="PTHR43397">
    <property type="entry name" value="ERGOTHIONEINE BIOSYNTHESIS PROTEIN 1"/>
    <property type="match status" value="1"/>
</dbReference>
<dbReference type="EMBL" id="VIBQ01000009">
    <property type="protein sequence ID" value="KAB8336716.1"/>
    <property type="molecule type" value="Genomic_DNA"/>
</dbReference>
<evidence type="ECO:0000313" key="6">
    <source>
        <dbReference type="Proteomes" id="UP000327013"/>
    </source>
</evidence>
<dbReference type="GO" id="GO:0032259">
    <property type="term" value="P:methylation"/>
    <property type="evidence" value="ECO:0007669"/>
    <property type="project" value="UniProtKB-KW"/>
</dbReference>
<dbReference type="InterPro" id="IPR019257">
    <property type="entry name" value="MeTrfase_dom"/>
</dbReference>
<feature type="compositionally biased region" description="Low complexity" evidence="3">
    <location>
        <begin position="411"/>
        <end position="423"/>
    </location>
</feature>
<reference evidence="5 6" key="1">
    <citation type="submission" date="2019-06" db="EMBL/GenBank/DDBJ databases">
        <title>A chromosomal-level reference genome of Carpinus fangiana (Coryloideae, Betulaceae).</title>
        <authorList>
            <person name="Yang X."/>
            <person name="Wang Z."/>
            <person name="Zhang L."/>
            <person name="Hao G."/>
            <person name="Liu J."/>
            <person name="Yang Y."/>
        </authorList>
    </citation>
    <scope>NUCLEOTIDE SEQUENCE [LARGE SCALE GENOMIC DNA]</scope>
    <source>
        <strain evidence="5">Cfa_2016G</strain>
        <tissue evidence="5">Leaf</tissue>
    </source>
</reference>
<protein>
    <recommendedName>
        <fullName evidence="4">Histidine-specific methyltransferase SAM-dependent domain-containing protein</fullName>
    </recommendedName>
</protein>
<accession>A0A5N6KNI3</accession>
<evidence type="ECO:0000313" key="5">
    <source>
        <dbReference type="EMBL" id="KAB8336716.1"/>
    </source>
</evidence>
<dbReference type="AlphaFoldDB" id="A0A5N6KNI3"/>
<feature type="domain" description="Histidine-specific methyltransferase SAM-dependent" evidence="4">
    <location>
        <begin position="637"/>
        <end position="921"/>
    </location>
</feature>
<dbReference type="InterPro" id="IPR051128">
    <property type="entry name" value="EgtD_Methyltrsf_superfamily"/>
</dbReference>